<dbReference type="PANTHER" id="PTHR43434:SF16">
    <property type="entry name" value="BLL8046 PROTEIN"/>
    <property type="match status" value="1"/>
</dbReference>
<dbReference type="SFLD" id="SFLDS00003">
    <property type="entry name" value="Haloacid_Dehalogenase"/>
    <property type="match status" value="1"/>
</dbReference>
<organism evidence="1 2">
    <name type="scientific">Nocardioides luti</name>
    <dbReference type="NCBI Taxonomy" id="2761101"/>
    <lineage>
        <taxon>Bacteria</taxon>
        <taxon>Bacillati</taxon>
        <taxon>Actinomycetota</taxon>
        <taxon>Actinomycetes</taxon>
        <taxon>Propionibacteriales</taxon>
        <taxon>Nocardioidaceae</taxon>
        <taxon>Nocardioides</taxon>
    </lineage>
</organism>
<name>A0A7X0VC18_9ACTN</name>
<evidence type="ECO:0000313" key="1">
    <source>
        <dbReference type="EMBL" id="MBB6627778.1"/>
    </source>
</evidence>
<dbReference type="GO" id="GO:0005829">
    <property type="term" value="C:cytosol"/>
    <property type="evidence" value="ECO:0007669"/>
    <property type="project" value="TreeGrafter"/>
</dbReference>
<dbReference type="EMBL" id="JACKXE010000001">
    <property type="protein sequence ID" value="MBB6627778.1"/>
    <property type="molecule type" value="Genomic_DNA"/>
</dbReference>
<dbReference type="SUPFAM" id="SSF56784">
    <property type="entry name" value="HAD-like"/>
    <property type="match status" value="1"/>
</dbReference>
<keyword evidence="2" id="KW-1185">Reference proteome</keyword>
<dbReference type="SFLD" id="SFLDG01129">
    <property type="entry name" value="C1.5:_HAD__Beta-PGM__Phosphata"/>
    <property type="match status" value="1"/>
</dbReference>
<accession>A0A7X0VC18</accession>
<protein>
    <submittedName>
        <fullName evidence="1">HAD family hydrolase</fullName>
    </submittedName>
</protein>
<dbReference type="InterPro" id="IPR006439">
    <property type="entry name" value="HAD-SF_hydro_IA"/>
</dbReference>
<dbReference type="AlphaFoldDB" id="A0A7X0VC18"/>
<dbReference type="Gene3D" id="1.10.150.240">
    <property type="entry name" value="Putative phosphatase, domain 2"/>
    <property type="match status" value="1"/>
</dbReference>
<dbReference type="PANTHER" id="PTHR43434">
    <property type="entry name" value="PHOSPHOGLYCOLATE PHOSPHATASE"/>
    <property type="match status" value="1"/>
</dbReference>
<proteinExistence type="predicted"/>
<dbReference type="Pfam" id="PF00702">
    <property type="entry name" value="Hydrolase"/>
    <property type="match status" value="1"/>
</dbReference>
<dbReference type="InterPro" id="IPR050155">
    <property type="entry name" value="HAD-like_hydrolase_sf"/>
</dbReference>
<keyword evidence="1" id="KW-0378">Hydrolase</keyword>
<dbReference type="InterPro" id="IPR023214">
    <property type="entry name" value="HAD_sf"/>
</dbReference>
<reference evidence="1 2" key="1">
    <citation type="submission" date="2020-08" db="EMBL/GenBank/DDBJ databases">
        <authorList>
            <person name="Seo M.-J."/>
        </authorList>
    </citation>
    <scope>NUCLEOTIDE SEQUENCE [LARGE SCALE GENOMIC DNA]</scope>
    <source>
        <strain evidence="1 2">KIGAM211</strain>
    </source>
</reference>
<evidence type="ECO:0000313" key="2">
    <source>
        <dbReference type="Proteomes" id="UP000523955"/>
    </source>
</evidence>
<comment type="caution">
    <text evidence="1">The sequence shown here is derived from an EMBL/GenBank/DDBJ whole genome shotgun (WGS) entry which is preliminary data.</text>
</comment>
<dbReference type="InterPro" id="IPR023198">
    <property type="entry name" value="PGP-like_dom2"/>
</dbReference>
<dbReference type="GO" id="GO:0006281">
    <property type="term" value="P:DNA repair"/>
    <property type="evidence" value="ECO:0007669"/>
    <property type="project" value="TreeGrafter"/>
</dbReference>
<sequence>MSSHVDTVVLDLDGTLVDSVYVHTLAWKAAFRDVGVDVPAHRIHRGIGMGGDRLVAHLTSDAVEAAVGDTVRDQHARHLDERFHEIVPTDGAVELLAGLRAAGLDVVLASSGGRELTHRLLDLVDGADTLVHEVLTGSDADRSKPSGELVARAVEAGGGRAVVVGDAVWDVAAAHEAGLPCWGLLSGGFSEAELREAGAVAVFASARELADGLDAALADLAATA</sequence>
<dbReference type="Proteomes" id="UP000523955">
    <property type="component" value="Unassembled WGS sequence"/>
</dbReference>
<dbReference type="RefSeq" id="WP_185252904.1">
    <property type="nucleotide sequence ID" value="NZ_JACKXE010000001.1"/>
</dbReference>
<dbReference type="GO" id="GO:0008967">
    <property type="term" value="F:phosphoglycolate phosphatase activity"/>
    <property type="evidence" value="ECO:0007669"/>
    <property type="project" value="TreeGrafter"/>
</dbReference>
<dbReference type="Gene3D" id="3.40.50.1000">
    <property type="entry name" value="HAD superfamily/HAD-like"/>
    <property type="match status" value="1"/>
</dbReference>
<dbReference type="NCBIfam" id="TIGR01549">
    <property type="entry name" value="HAD-SF-IA-v1"/>
    <property type="match status" value="1"/>
</dbReference>
<gene>
    <name evidence="1" type="ORF">H5V45_10645</name>
</gene>
<dbReference type="InterPro" id="IPR036412">
    <property type="entry name" value="HAD-like_sf"/>
</dbReference>